<protein>
    <submittedName>
        <fullName evidence="1">Uncharacterized protein</fullName>
    </submittedName>
</protein>
<dbReference type="GeneID" id="65112698"/>
<dbReference type="EMBL" id="MH059636">
    <property type="protein sequence ID" value="AWD90556.1"/>
    <property type="molecule type" value="Genomic_DNA"/>
</dbReference>
<reference evidence="1" key="1">
    <citation type="submission" date="2018-03" db="EMBL/GenBank/DDBJ databases">
        <title>Phage therapy in agriculture - a green tech approach to combat plant pathogenic bacteria.</title>
        <authorList>
            <person name="Carstens A.B."/>
            <person name="Djurhuus A.M."/>
            <person name="Hansen L.H."/>
        </authorList>
    </citation>
    <scope>NUCLEOTIDE SEQUENCE [LARGE SCALE GENOMIC DNA]</scope>
</reference>
<evidence type="ECO:0000313" key="2">
    <source>
        <dbReference type="Proteomes" id="UP000246316"/>
    </source>
</evidence>
<keyword evidence="2" id="KW-1185">Reference proteome</keyword>
<proteinExistence type="predicted"/>
<evidence type="ECO:0000313" key="1">
    <source>
        <dbReference type="EMBL" id="AWD90556.1"/>
    </source>
</evidence>
<sequence>MASAVYIKWENSDSRLFCFDDAENEFSADLIKSELREMIDYNGPIADFSIEVSKNESEDVKSFLFDVMEDVADLSWKNR</sequence>
<dbReference type="Proteomes" id="UP000246316">
    <property type="component" value="Segment"/>
</dbReference>
<accession>A0A2S1GME9</accession>
<dbReference type="KEGG" id="vg:65112698"/>
<name>A0A2S1GME9_9CAUD</name>
<organism evidence="1 2">
    <name type="scientific">Erwinia phage Cronus</name>
    <dbReference type="NCBI Taxonomy" id="2163633"/>
    <lineage>
        <taxon>Viruses</taxon>
        <taxon>Duplodnaviria</taxon>
        <taxon>Heunggongvirae</taxon>
        <taxon>Uroviricota</taxon>
        <taxon>Caudoviricetes</taxon>
        <taxon>Pantevenvirales</taxon>
        <taxon>Straboviridae</taxon>
        <taxon>Tevenvirinae</taxon>
        <taxon>Risoevirus</taxon>
        <taxon>Risoevirus cronus</taxon>
        <taxon>Roskildevirus cronus</taxon>
    </lineage>
</organism>
<dbReference type="RefSeq" id="YP_010095064.1">
    <property type="nucleotide sequence ID" value="NC_055743.1"/>
</dbReference>